<dbReference type="EMBL" id="NXGJ01000001">
    <property type="protein sequence ID" value="PRM89355.1"/>
    <property type="molecule type" value="Genomic_DNA"/>
</dbReference>
<dbReference type="Proteomes" id="UP000239065">
    <property type="component" value="Unassembled WGS sequence"/>
</dbReference>
<reference evidence="1 3" key="1">
    <citation type="submission" date="2017-09" db="EMBL/GenBank/DDBJ databases">
        <title>Reassesment of A. cryaerophilus.</title>
        <authorList>
            <person name="Perez-Cataluna A."/>
            <person name="Collado L."/>
            <person name="Salgado O."/>
            <person name="Lefinanco V."/>
            <person name="Figueras M.J."/>
        </authorList>
    </citation>
    <scope>NUCLEOTIDE SEQUENCE [LARGE SCALE GENOMIC DNA]</scope>
    <source>
        <strain evidence="1 3">LMG 9861</strain>
    </source>
</reference>
<proteinExistence type="predicted"/>
<dbReference type="EMBL" id="CP060693">
    <property type="protein sequence ID" value="QNM89634.1"/>
    <property type="molecule type" value="Genomic_DNA"/>
</dbReference>
<accession>A0A2S9SRY3</accession>
<evidence type="ECO:0000313" key="2">
    <source>
        <dbReference type="EMBL" id="QNM89634.1"/>
    </source>
</evidence>
<dbReference type="AlphaFoldDB" id="A0A2S9SRY3"/>
<organism evidence="1 3">
    <name type="scientific">Aliarcobacter cryaerophilus</name>
    <dbReference type="NCBI Taxonomy" id="28198"/>
    <lineage>
        <taxon>Bacteria</taxon>
        <taxon>Pseudomonadati</taxon>
        <taxon>Campylobacterota</taxon>
        <taxon>Epsilonproteobacteria</taxon>
        <taxon>Campylobacterales</taxon>
        <taxon>Arcobacteraceae</taxon>
        <taxon>Aliarcobacter</taxon>
    </lineage>
</organism>
<reference evidence="2 4" key="2">
    <citation type="journal article" date="2020" name="Front. Microbiol.">
        <title>Genomic Analysis and Antimicrobial Resistance of Aliarcobacter cryaerophilus Strains From German Water Poultry.</title>
        <authorList>
            <person name="Muller E."/>
            <person name="Hotzel H."/>
            <person name="Ahlers C."/>
            <person name="Hanel I."/>
            <person name="Tomaso H."/>
            <person name="Abdel-Glil M.Y."/>
        </authorList>
    </citation>
    <scope>NUCLEOTIDE SEQUENCE [LARGE SCALE GENOMIC DNA]</scope>
    <source>
        <strain evidence="2 4">16CS1285-4</strain>
    </source>
</reference>
<name>A0A2S9SRY3_9BACT</name>
<dbReference type="Proteomes" id="UP000515842">
    <property type="component" value="Chromosome"/>
</dbReference>
<evidence type="ECO:0000313" key="4">
    <source>
        <dbReference type="Proteomes" id="UP000515842"/>
    </source>
</evidence>
<evidence type="ECO:0000313" key="1">
    <source>
        <dbReference type="EMBL" id="PRM89355.1"/>
    </source>
</evidence>
<protein>
    <submittedName>
        <fullName evidence="1">Uncharacterized protein</fullName>
    </submittedName>
</protein>
<dbReference type="RefSeq" id="WP_105908528.1">
    <property type="nucleotide sequence ID" value="NZ_CP060693.1"/>
</dbReference>
<evidence type="ECO:0000313" key="3">
    <source>
        <dbReference type="Proteomes" id="UP000239065"/>
    </source>
</evidence>
<gene>
    <name evidence="1" type="ORF">CJ669_02355</name>
    <name evidence="2" type="ORF">HOO34_08300</name>
</gene>
<sequence length="83" mass="10214">MKIKKLLQDIENFFYSTNKEENYLYEALLKIEDKEKKLKNKILFNDFDDEKQENLQEKLQMIRQIKIKIEKKLKKIKTKNSTM</sequence>